<sequence>MIYLASASPRRQELLRQIGLAFEAVPSGIHEAPRPGETPEQYVLRAATDKARTVAHRVAESGRPERPVLGADTEVVLAGEVLGKPRDLPHARAMLRRLADRSHEVLTAIVLLHAGREYSALSASRVTFGPLDDAEIARYWETGEPADKAGGYAVQGRAAAFIRHIEGSYSGIMGLPLHELAQLLRQAGIEQP</sequence>
<comment type="caution">
    <text evidence="4">Lacks conserved residue(s) required for the propagation of feature annotation.</text>
</comment>
<dbReference type="Gene3D" id="3.90.950.10">
    <property type="match status" value="1"/>
</dbReference>
<dbReference type="Proteomes" id="UP000179344">
    <property type="component" value="Unassembled WGS sequence"/>
</dbReference>
<dbReference type="InterPro" id="IPR029001">
    <property type="entry name" value="ITPase-like_fam"/>
</dbReference>
<comment type="function">
    <text evidence="4">Nucleoside triphosphate pyrophosphatase that hydrolyzes dTTP and UTP. May have a dual role in cell division arrest and in preventing the incorporation of modified nucleotides into cellular nucleic acids.</text>
</comment>
<comment type="catalytic activity">
    <reaction evidence="4">
        <text>dTTP + H2O = dTMP + diphosphate + H(+)</text>
        <dbReference type="Rhea" id="RHEA:28534"/>
        <dbReference type="ChEBI" id="CHEBI:15377"/>
        <dbReference type="ChEBI" id="CHEBI:15378"/>
        <dbReference type="ChEBI" id="CHEBI:33019"/>
        <dbReference type="ChEBI" id="CHEBI:37568"/>
        <dbReference type="ChEBI" id="CHEBI:63528"/>
        <dbReference type="EC" id="3.6.1.9"/>
    </reaction>
</comment>
<dbReference type="PIRSF" id="PIRSF006305">
    <property type="entry name" value="Maf"/>
    <property type="match status" value="1"/>
</dbReference>
<evidence type="ECO:0000313" key="6">
    <source>
        <dbReference type="Proteomes" id="UP000179344"/>
    </source>
</evidence>
<dbReference type="AlphaFoldDB" id="A0A1F6TE89"/>
<dbReference type="GO" id="GO:0009117">
    <property type="term" value="P:nucleotide metabolic process"/>
    <property type="evidence" value="ECO:0007669"/>
    <property type="project" value="UniProtKB-KW"/>
</dbReference>
<accession>A0A1F6TE89</accession>
<name>A0A1F6TE89_9PROT</name>
<dbReference type="EMBL" id="MFST01000117">
    <property type="protein sequence ID" value="OGI43453.1"/>
    <property type="molecule type" value="Genomic_DNA"/>
</dbReference>
<dbReference type="GO" id="GO:0036221">
    <property type="term" value="F:UTP diphosphatase activity"/>
    <property type="evidence" value="ECO:0007669"/>
    <property type="project" value="RHEA"/>
</dbReference>
<dbReference type="PANTHER" id="PTHR43213:SF5">
    <property type="entry name" value="BIFUNCTIONAL DTTP_UTP PYROPHOSPHATASE_METHYLTRANSFERASE PROTEIN-RELATED"/>
    <property type="match status" value="1"/>
</dbReference>
<protein>
    <recommendedName>
        <fullName evidence="4">dTTP/UTP pyrophosphatase</fullName>
        <shortName evidence="4">dTTPase/UTPase</shortName>
        <ecNumber evidence="4">3.6.1.9</ecNumber>
    </recommendedName>
    <alternativeName>
        <fullName evidence="4">Nucleoside triphosphate pyrophosphatase</fullName>
    </alternativeName>
    <alternativeName>
        <fullName evidence="4">Nucleotide pyrophosphatase</fullName>
        <shortName evidence="4">Nucleotide PPase</shortName>
    </alternativeName>
</protein>
<dbReference type="HAMAP" id="MF_00528">
    <property type="entry name" value="Maf"/>
    <property type="match status" value="1"/>
</dbReference>
<dbReference type="NCBIfam" id="TIGR00172">
    <property type="entry name" value="maf"/>
    <property type="match status" value="1"/>
</dbReference>
<evidence type="ECO:0000256" key="3">
    <source>
        <dbReference type="ARBA" id="ARBA00023080"/>
    </source>
</evidence>
<evidence type="ECO:0000256" key="1">
    <source>
        <dbReference type="ARBA" id="ARBA00001968"/>
    </source>
</evidence>
<dbReference type="EC" id="3.6.1.9" evidence="4"/>
<feature type="site" description="Important for substrate specificity" evidence="4">
    <location>
        <position position="73"/>
    </location>
</feature>
<feature type="site" description="Important for substrate specificity" evidence="4">
    <location>
        <position position="10"/>
    </location>
</feature>
<evidence type="ECO:0000256" key="4">
    <source>
        <dbReference type="HAMAP-Rule" id="MF_00528"/>
    </source>
</evidence>
<keyword evidence="4" id="KW-0963">Cytoplasm</keyword>
<dbReference type="InterPro" id="IPR003697">
    <property type="entry name" value="Maf-like"/>
</dbReference>
<dbReference type="PANTHER" id="PTHR43213">
    <property type="entry name" value="BIFUNCTIONAL DTTP/UTP PYROPHOSPHATASE/METHYLTRANSFERASE PROTEIN-RELATED"/>
    <property type="match status" value="1"/>
</dbReference>
<comment type="cofactor">
    <cofactor evidence="1 4">
        <name>a divalent metal cation</name>
        <dbReference type="ChEBI" id="CHEBI:60240"/>
    </cofactor>
</comment>
<organism evidence="5 6">
    <name type="scientific">Candidatus Muproteobacteria bacterium RBG_16_65_31</name>
    <dbReference type="NCBI Taxonomy" id="1817759"/>
    <lineage>
        <taxon>Bacteria</taxon>
        <taxon>Pseudomonadati</taxon>
        <taxon>Pseudomonadota</taxon>
        <taxon>Candidatus Muproteobacteria</taxon>
    </lineage>
</organism>
<comment type="catalytic activity">
    <reaction evidence="4">
        <text>UTP + H2O = UMP + diphosphate + H(+)</text>
        <dbReference type="Rhea" id="RHEA:29395"/>
        <dbReference type="ChEBI" id="CHEBI:15377"/>
        <dbReference type="ChEBI" id="CHEBI:15378"/>
        <dbReference type="ChEBI" id="CHEBI:33019"/>
        <dbReference type="ChEBI" id="CHEBI:46398"/>
        <dbReference type="ChEBI" id="CHEBI:57865"/>
        <dbReference type="EC" id="3.6.1.9"/>
    </reaction>
</comment>
<keyword evidence="3 4" id="KW-0546">Nucleotide metabolism</keyword>
<keyword evidence="2 4" id="KW-0378">Hydrolase</keyword>
<comment type="subcellular location">
    <subcellularLocation>
        <location evidence="4">Cytoplasm</location>
    </subcellularLocation>
</comment>
<dbReference type="GO" id="GO:0036218">
    <property type="term" value="F:dTTP diphosphatase activity"/>
    <property type="evidence" value="ECO:0007669"/>
    <property type="project" value="RHEA"/>
</dbReference>
<dbReference type="CDD" id="cd00555">
    <property type="entry name" value="Maf"/>
    <property type="match status" value="1"/>
</dbReference>
<gene>
    <name evidence="5" type="ORF">A2V92_02835</name>
</gene>
<dbReference type="GO" id="GO:0005737">
    <property type="term" value="C:cytoplasm"/>
    <property type="evidence" value="ECO:0007669"/>
    <property type="project" value="UniProtKB-SubCell"/>
</dbReference>
<comment type="caution">
    <text evidence="5">The sequence shown here is derived from an EMBL/GenBank/DDBJ whole genome shotgun (WGS) entry which is preliminary data.</text>
</comment>
<feature type="active site" description="Proton acceptor" evidence="4">
    <location>
        <position position="72"/>
    </location>
</feature>
<proteinExistence type="inferred from homology"/>
<comment type="similarity">
    <text evidence="4">Belongs to the Maf family. YhdE subfamily.</text>
</comment>
<evidence type="ECO:0000313" key="5">
    <source>
        <dbReference type="EMBL" id="OGI43453.1"/>
    </source>
</evidence>
<evidence type="ECO:0000256" key="2">
    <source>
        <dbReference type="ARBA" id="ARBA00022801"/>
    </source>
</evidence>
<dbReference type="SUPFAM" id="SSF52972">
    <property type="entry name" value="ITPase-like"/>
    <property type="match status" value="1"/>
</dbReference>
<reference evidence="5 6" key="1">
    <citation type="journal article" date="2016" name="Nat. Commun.">
        <title>Thousands of microbial genomes shed light on interconnected biogeochemical processes in an aquifer system.</title>
        <authorList>
            <person name="Anantharaman K."/>
            <person name="Brown C.T."/>
            <person name="Hug L.A."/>
            <person name="Sharon I."/>
            <person name="Castelle C.J."/>
            <person name="Probst A.J."/>
            <person name="Thomas B.C."/>
            <person name="Singh A."/>
            <person name="Wilkins M.J."/>
            <person name="Karaoz U."/>
            <person name="Brodie E.L."/>
            <person name="Williams K.H."/>
            <person name="Hubbard S.S."/>
            <person name="Banfield J.F."/>
        </authorList>
    </citation>
    <scope>NUCLEOTIDE SEQUENCE [LARGE SCALE GENOMIC DNA]</scope>
</reference>
<dbReference type="Pfam" id="PF02545">
    <property type="entry name" value="Maf"/>
    <property type="match status" value="1"/>
</dbReference>
<feature type="site" description="Important for substrate specificity" evidence="4">
    <location>
        <position position="155"/>
    </location>
</feature>